<protein>
    <submittedName>
        <fullName evidence="2">Uncharacterized protein</fullName>
    </submittedName>
</protein>
<keyword evidence="3" id="KW-1185">Reference proteome</keyword>
<feature type="transmembrane region" description="Helical" evidence="1">
    <location>
        <begin position="107"/>
        <end position="128"/>
    </location>
</feature>
<name>A0A366CTI2_9GAMM</name>
<dbReference type="Proteomes" id="UP000252086">
    <property type="component" value="Unassembled WGS sequence"/>
</dbReference>
<feature type="transmembrane region" description="Helical" evidence="1">
    <location>
        <begin position="41"/>
        <end position="61"/>
    </location>
</feature>
<evidence type="ECO:0000313" key="2">
    <source>
        <dbReference type="EMBL" id="RBO79596.1"/>
    </source>
</evidence>
<proteinExistence type="predicted"/>
<keyword evidence="1" id="KW-0472">Membrane</keyword>
<dbReference type="AlphaFoldDB" id="A0A366CTI2"/>
<keyword evidence="1" id="KW-1133">Transmembrane helix</keyword>
<sequence>MGLNDVAANYELKEVYYFAVIGFVEPLNRLISSGWLAPWDLILLMTIIFALAGAVLHLGLCDSKKSEMVEQSSKWVENVFKKIFDSATKTVMLASVVGATVGSVSTAITKLVLLIPIIVILLPAMAGYSNGSFLANKMIEEYQPCTVPEFDKAYSTKEKVALCRKHSIKGNVIWGKRVMDTGNAYVIMKDHSFYYVSKKGDDCIQEPFVFKNEKGEGVVSFKSSEDVEKACFSVAKKSG</sequence>
<evidence type="ECO:0000313" key="3">
    <source>
        <dbReference type="Proteomes" id="UP000252086"/>
    </source>
</evidence>
<organism evidence="2 3">
    <name type="scientific">Marinomonas aquiplantarum</name>
    <dbReference type="NCBI Taxonomy" id="491951"/>
    <lineage>
        <taxon>Bacteria</taxon>
        <taxon>Pseudomonadati</taxon>
        <taxon>Pseudomonadota</taxon>
        <taxon>Gammaproteobacteria</taxon>
        <taxon>Oceanospirillales</taxon>
        <taxon>Oceanospirillaceae</taxon>
        <taxon>Marinomonas</taxon>
    </lineage>
</organism>
<evidence type="ECO:0000256" key="1">
    <source>
        <dbReference type="SAM" id="Phobius"/>
    </source>
</evidence>
<accession>A0A366CTI2</accession>
<comment type="caution">
    <text evidence="2">The sequence shown here is derived from an EMBL/GenBank/DDBJ whole genome shotgun (WGS) entry which is preliminary data.</text>
</comment>
<gene>
    <name evidence="2" type="ORF">DFP76_11353</name>
</gene>
<keyword evidence="1" id="KW-0812">Transmembrane</keyword>
<dbReference type="EMBL" id="QNRF01000013">
    <property type="protein sequence ID" value="RBO79596.1"/>
    <property type="molecule type" value="Genomic_DNA"/>
</dbReference>
<reference evidence="2 3" key="1">
    <citation type="submission" date="2018-06" db="EMBL/GenBank/DDBJ databases">
        <title>Genomic Encyclopedia of Type Strains, Phase III (KMG-III): the genomes of soil and plant-associated and newly described type strains.</title>
        <authorList>
            <person name="Whitman W."/>
        </authorList>
    </citation>
    <scope>NUCLEOTIDE SEQUENCE [LARGE SCALE GENOMIC DNA]</scope>
    <source>
        <strain evidence="2 3">CECT 7732</strain>
    </source>
</reference>